<evidence type="ECO:0000256" key="5">
    <source>
        <dbReference type="ARBA" id="ARBA00022825"/>
    </source>
</evidence>
<dbReference type="Pfam" id="PF00326">
    <property type="entry name" value="Peptidase_S9"/>
    <property type="match status" value="1"/>
</dbReference>
<name>A0A0G9H0Y0_9GAMM</name>
<dbReference type="PANTHER" id="PTHR42776">
    <property type="entry name" value="SERINE PEPTIDASE S9 FAMILY MEMBER"/>
    <property type="match status" value="1"/>
</dbReference>
<gene>
    <name evidence="8" type="ORF">Y882_14460</name>
</gene>
<protein>
    <recommendedName>
        <fullName evidence="7">Peptidase S9 prolyl oligopeptidase catalytic domain-containing protein</fullName>
    </recommendedName>
</protein>
<evidence type="ECO:0000256" key="6">
    <source>
        <dbReference type="SAM" id="SignalP"/>
    </source>
</evidence>
<evidence type="ECO:0000256" key="2">
    <source>
        <dbReference type="ARBA" id="ARBA00022670"/>
    </source>
</evidence>
<dbReference type="SUPFAM" id="SSF82171">
    <property type="entry name" value="DPP6 N-terminal domain-like"/>
    <property type="match status" value="1"/>
</dbReference>
<dbReference type="InterPro" id="IPR001375">
    <property type="entry name" value="Peptidase_S9_cat"/>
</dbReference>
<dbReference type="RefSeq" id="WP_046972572.1">
    <property type="nucleotide sequence ID" value="NZ_JPLA01000041.1"/>
</dbReference>
<accession>A0A0G9H0Y0</accession>
<feature type="signal peptide" evidence="6">
    <location>
        <begin position="1"/>
        <end position="28"/>
    </location>
</feature>
<reference evidence="8 9" key="1">
    <citation type="journal article" date="2015" name="Antonie Van Leeuwenhoek">
        <title>A phylogenomic and molecular marker based taxonomic framework for the order Xanthomonadales: proposal to transfer the families Algiphilaceae and Solimonadaceae to the order Nevskiales ord. nov. and to create a new family within the order Xanthomonadales, the family Rhodanobacteraceae fam. nov., containing the genus Rhodanobacter and its closest relatives.</title>
        <authorList>
            <person name="Naushad S."/>
            <person name="Adeolu M."/>
            <person name="Wong S."/>
            <person name="Sohail M."/>
            <person name="Schellhorn H.E."/>
            <person name="Gupta R.S."/>
        </authorList>
    </citation>
    <scope>NUCLEOTIDE SEQUENCE [LARGE SCALE GENOMIC DNA]</scope>
    <source>
        <strain evidence="8 9">DSM 16301</strain>
    </source>
</reference>
<comment type="similarity">
    <text evidence="1">Belongs to the peptidase S9C family.</text>
</comment>
<dbReference type="GO" id="GO:0006508">
    <property type="term" value="P:proteolysis"/>
    <property type="evidence" value="ECO:0007669"/>
    <property type="project" value="UniProtKB-KW"/>
</dbReference>
<dbReference type="PANTHER" id="PTHR42776:SF13">
    <property type="entry name" value="DIPEPTIDYL-PEPTIDASE 5"/>
    <property type="match status" value="1"/>
</dbReference>
<keyword evidence="2" id="KW-0645">Protease</keyword>
<evidence type="ECO:0000256" key="1">
    <source>
        <dbReference type="ARBA" id="ARBA00010040"/>
    </source>
</evidence>
<keyword evidence="5" id="KW-0720">Serine protease</keyword>
<feature type="chain" id="PRO_5002575786" description="Peptidase S9 prolyl oligopeptidase catalytic domain-containing protein" evidence="6">
    <location>
        <begin position="29"/>
        <end position="700"/>
    </location>
</feature>
<proteinExistence type="inferred from homology"/>
<dbReference type="FunFam" id="3.40.50.1820:FF:000028">
    <property type="entry name" value="S9 family peptidase"/>
    <property type="match status" value="1"/>
</dbReference>
<dbReference type="InterPro" id="IPR029058">
    <property type="entry name" value="AB_hydrolase_fold"/>
</dbReference>
<dbReference type="InterPro" id="IPR011042">
    <property type="entry name" value="6-blade_b-propeller_TolB-like"/>
</dbReference>
<evidence type="ECO:0000313" key="8">
    <source>
        <dbReference type="EMBL" id="KLD62869.1"/>
    </source>
</evidence>
<sequence>MKRARMQKVKAAVFAFGLMLAVANPILARSLTQSDLVDLAQIGAATVSSDGKWLVWEESSEDLQTKRTQHSLWRLDLAKRDSRPERITSLDDAAPTAPEFGVDGALYFLSERPSATPAILRISMGDTRPTAVLTSDGLAGFRISPQGDAVLVWADRPPHTPFLDDKGGAPHAIGSARIFDHLPIRHWNQWEDGQRSQLFLMRLRNGQASGRGCAVAPALVGDVPSKPNGGKEDTTWGPDGKTIYFSLRVADRIEPLSTNSDIFARSADCSDSPLDLTAANAAADEMPTVSPDGRWLAWLATSRPGYADDRRVVWLRDLATGMTHPLTQGWDRSPDAIVWSPDSRTLYVTANDTLDHPAFSVDIEGGTVRRLTATGHITLMAVAPDGSLVLKKDGLAEPPDLWRREASGKLERLTNVNAAKLAGIDWPQVFRFQFVGANGDEVWGLALRPPGLARGKQAPVALVVHGGPQSTLGDIWYARWPLNLALYAEHGYGVVSIDFHGSTGHGQAFTDAVNRHWGDLPLADIQLGLAAAIERFDFLDGDRACAVGASYGGYMMNWIEGHWPDRFQCIVQHDGIFDERGMTYETDELAQDHWDFGNKPYYAAPTEYERWNPVNAVAHWRTPQLVITGEKDFRSPSGQAVAAFTALQERNIPSRLIVFPDEGHYEVKAADTIQWYDEVFKWMDKWTSSAASAKRSQVAR</sequence>
<dbReference type="GO" id="GO:0004252">
    <property type="term" value="F:serine-type endopeptidase activity"/>
    <property type="evidence" value="ECO:0007669"/>
    <property type="project" value="TreeGrafter"/>
</dbReference>
<dbReference type="SUPFAM" id="SSF53474">
    <property type="entry name" value="alpha/beta-Hydrolases"/>
    <property type="match status" value="1"/>
</dbReference>
<evidence type="ECO:0000313" key="9">
    <source>
        <dbReference type="Proteomes" id="UP000035481"/>
    </source>
</evidence>
<evidence type="ECO:0000256" key="3">
    <source>
        <dbReference type="ARBA" id="ARBA00022729"/>
    </source>
</evidence>
<dbReference type="Proteomes" id="UP000035481">
    <property type="component" value="Unassembled WGS sequence"/>
</dbReference>
<organism evidence="8 9">
    <name type="scientific">Dyella japonica DSM 16301</name>
    <dbReference type="NCBI Taxonomy" id="1440762"/>
    <lineage>
        <taxon>Bacteria</taxon>
        <taxon>Pseudomonadati</taxon>
        <taxon>Pseudomonadota</taxon>
        <taxon>Gammaproteobacteria</taxon>
        <taxon>Lysobacterales</taxon>
        <taxon>Rhodanobacteraceae</taxon>
        <taxon>Dyella</taxon>
    </lineage>
</organism>
<keyword evidence="4" id="KW-0378">Hydrolase</keyword>
<keyword evidence="3 6" id="KW-0732">Signal</keyword>
<evidence type="ECO:0000256" key="4">
    <source>
        <dbReference type="ARBA" id="ARBA00022801"/>
    </source>
</evidence>
<dbReference type="EMBL" id="JPLA01000041">
    <property type="protein sequence ID" value="KLD62869.1"/>
    <property type="molecule type" value="Genomic_DNA"/>
</dbReference>
<comment type="caution">
    <text evidence="8">The sequence shown here is derived from an EMBL/GenBank/DDBJ whole genome shotgun (WGS) entry which is preliminary data.</text>
</comment>
<feature type="domain" description="Peptidase S9 prolyl oligopeptidase catalytic" evidence="7">
    <location>
        <begin position="482"/>
        <end position="688"/>
    </location>
</feature>
<dbReference type="STRING" id="1440762.Y882_14460"/>
<dbReference type="PATRIC" id="fig|1440762.4.peg.2616"/>
<dbReference type="AlphaFoldDB" id="A0A0G9H0Y0"/>
<dbReference type="Gene3D" id="2.120.10.30">
    <property type="entry name" value="TolB, C-terminal domain"/>
    <property type="match status" value="2"/>
</dbReference>
<dbReference type="Pfam" id="PF07676">
    <property type="entry name" value="PD40"/>
    <property type="match status" value="2"/>
</dbReference>
<evidence type="ECO:0000259" key="7">
    <source>
        <dbReference type="Pfam" id="PF00326"/>
    </source>
</evidence>
<dbReference type="InterPro" id="IPR011659">
    <property type="entry name" value="WD40"/>
</dbReference>
<dbReference type="Gene3D" id="3.40.50.1820">
    <property type="entry name" value="alpha/beta hydrolase"/>
    <property type="match status" value="1"/>
</dbReference>